<dbReference type="RefSeq" id="WP_104754702.1">
    <property type="nucleotide sequence ID" value="NZ_PTRC01000009.1"/>
</dbReference>
<evidence type="ECO:0000313" key="4">
    <source>
        <dbReference type="Proteomes" id="UP000238493"/>
    </source>
</evidence>
<feature type="transmembrane region" description="Helical" evidence="1">
    <location>
        <begin position="54"/>
        <end position="77"/>
    </location>
</feature>
<accession>A0A2S7J353</accession>
<feature type="transmembrane region" description="Helical" evidence="1">
    <location>
        <begin position="230"/>
        <end position="248"/>
    </location>
</feature>
<gene>
    <name evidence="3" type="ORF">C3731_05485</name>
</gene>
<dbReference type="InterPro" id="IPR050879">
    <property type="entry name" value="Acyltransferase_3"/>
</dbReference>
<dbReference type="OrthoDB" id="9796461at2"/>
<dbReference type="EMBL" id="PTRC01000009">
    <property type="protein sequence ID" value="PQA74682.1"/>
    <property type="molecule type" value="Genomic_DNA"/>
</dbReference>
<organism evidence="3 4">
    <name type="scientific">Brucella oryzae</name>
    <dbReference type="NCBI Taxonomy" id="335286"/>
    <lineage>
        <taxon>Bacteria</taxon>
        <taxon>Pseudomonadati</taxon>
        <taxon>Pseudomonadota</taxon>
        <taxon>Alphaproteobacteria</taxon>
        <taxon>Hyphomicrobiales</taxon>
        <taxon>Brucellaceae</taxon>
        <taxon>Brucella/Ochrobactrum group</taxon>
        <taxon>Brucella</taxon>
    </lineage>
</organism>
<proteinExistence type="predicted"/>
<name>A0A2S7J353_9HYPH</name>
<feature type="transmembrane region" description="Helical" evidence="1">
    <location>
        <begin position="159"/>
        <end position="182"/>
    </location>
</feature>
<keyword evidence="1" id="KW-0812">Transmembrane</keyword>
<feature type="transmembrane region" description="Helical" evidence="1">
    <location>
        <begin position="311"/>
        <end position="335"/>
    </location>
</feature>
<feature type="transmembrane region" description="Helical" evidence="1">
    <location>
        <begin position="268"/>
        <end position="290"/>
    </location>
</feature>
<dbReference type="PANTHER" id="PTHR23028:SF134">
    <property type="entry name" value="PUTATIVE (AFU_ORTHOLOGUE AFUA_4G08520)-RELATED"/>
    <property type="match status" value="1"/>
</dbReference>
<keyword evidence="4" id="KW-1185">Reference proteome</keyword>
<evidence type="ECO:0000256" key="1">
    <source>
        <dbReference type="SAM" id="Phobius"/>
    </source>
</evidence>
<dbReference type="InterPro" id="IPR002656">
    <property type="entry name" value="Acyl_transf_3_dom"/>
</dbReference>
<protein>
    <recommendedName>
        <fullName evidence="2">Acyltransferase 3 domain-containing protein</fullName>
    </recommendedName>
</protein>
<sequence>MKKDASLEGLRGYACLVVVLSHCIYAFWPEMHGAYISETSSAWAVAMFNSPFTAVYNGTIAVYVFFVLSGYVLSLSFFRKKEATIVQSLFLRRHLRLAIPITAACLLMYMLHRIGAFSTQSNSLHPWVTQFYQGEYSLSGAIYSGMVSSLLNGDGSYNFVLWTMTIEFYGSILVFANCLLLSGVKKRFIVYCIECAALVIAANYWGYFMICFLVGTFLAEVKNNNQTLSTSNAATFLLLAFALYLGGFHTQSASYGYVANFKEVYSGIYVGHASIFYTISASAIMYCVAFNGSVSKFLSSQTASFWGSISFSLYLVHSLILRSVGVFSFSIFELYGLRYNLSALFSSALVFCVSIIVAVAFRHIDGLSLRVSKAFESFLMSARPSKLIENARMRQL</sequence>
<keyword evidence="1" id="KW-0472">Membrane</keyword>
<evidence type="ECO:0000259" key="2">
    <source>
        <dbReference type="Pfam" id="PF01757"/>
    </source>
</evidence>
<dbReference type="PANTHER" id="PTHR23028">
    <property type="entry name" value="ACETYLTRANSFERASE"/>
    <property type="match status" value="1"/>
</dbReference>
<feature type="transmembrane region" description="Helical" evidence="1">
    <location>
        <begin position="341"/>
        <end position="361"/>
    </location>
</feature>
<feature type="domain" description="Acyltransferase 3" evidence="2">
    <location>
        <begin position="5"/>
        <end position="359"/>
    </location>
</feature>
<feature type="transmembrane region" description="Helical" evidence="1">
    <location>
        <begin position="12"/>
        <end position="28"/>
    </location>
</feature>
<dbReference type="GO" id="GO:0016747">
    <property type="term" value="F:acyltransferase activity, transferring groups other than amino-acyl groups"/>
    <property type="evidence" value="ECO:0007669"/>
    <property type="project" value="InterPro"/>
</dbReference>
<dbReference type="Pfam" id="PF01757">
    <property type="entry name" value="Acyl_transf_3"/>
    <property type="match status" value="1"/>
</dbReference>
<feature type="transmembrane region" description="Helical" evidence="1">
    <location>
        <begin position="188"/>
        <end position="218"/>
    </location>
</feature>
<keyword evidence="1" id="KW-1133">Transmembrane helix</keyword>
<feature type="transmembrane region" description="Helical" evidence="1">
    <location>
        <begin position="97"/>
        <end position="116"/>
    </location>
</feature>
<comment type="caution">
    <text evidence="3">The sequence shown here is derived from an EMBL/GenBank/DDBJ whole genome shotgun (WGS) entry which is preliminary data.</text>
</comment>
<dbReference type="Proteomes" id="UP000238493">
    <property type="component" value="Unassembled WGS sequence"/>
</dbReference>
<dbReference type="AlphaFoldDB" id="A0A2S7J353"/>
<evidence type="ECO:0000313" key="3">
    <source>
        <dbReference type="EMBL" id="PQA74682.1"/>
    </source>
</evidence>
<reference evidence="3 4" key="1">
    <citation type="submission" date="2018-02" db="EMBL/GenBank/DDBJ databases">
        <title>Draft genome sequence of Ochrobactrum oryzae found in Brazil.</title>
        <authorList>
            <person name="Cerdeira L."/>
            <person name="Andrade F."/>
            <person name="Zacariotto T."/>
            <person name="Barbosa B."/>
            <person name="Santos S."/>
            <person name="Cassetari V."/>
            <person name="Lincopan N."/>
        </authorList>
    </citation>
    <scope>NUCLEOTIDE SEQUENCE [LARGE SCALE GENOMIC DNA]</scope>
    <source>
        <strain evidence="3 4">OA447</strain>
    </source>
</reference>